<dbReference type="OrthoDB" id="9132139at2"/>
<evidence type="ECO:0000313" key="3">
    <source>
        <dbReference type="Proteomes" id="UP000050867"/>
    </source>
</evidence>
<reference evidence="2 3" key="1">
    <citation type="submission" date="2015-10" db="EMBL/GenBank/DDBJ databases">
        <title>Draft genome sequence of pyrrolomycin-producing Streptomyces vitaminophilus.</title>
        <authorList>
            <person name="Graham D.E."/>
            <person name="Mahan K.M."/>
            <person name="Klingeman D.M."/>
            <person name="Hettich R.L."/>
            <person name="Parry R.J."/>
        </authorList>
    </citation>
    <scope>NUCLEOTIDE SEQUENCE [LARGE SCALE GENOMIC DNA]</scope>
    <source>
        <strain evidence="2 3">ATCC 31673</strain>
    </source>
</reference>
<keyword evidence="3" id="KW-1185">Reference proteome</keyword>
<dbReference type="Gene3D" id="3.40.630.30">
    <property type="match status" value="1"/>
</dbReference>
<keyword evidence="2" id="KW-0808">Transferase</keyword>
<dbReference type="PANTHER" id="PTHR43792">
    <property type="entry name" value="GNAT FAMILY, PUTATIVE (AFU_ORTHOLOGUE AFUA_3G00765)-RELATED-RELATED"/>
    <property type="match status" value="1"/>
</dbReference>
<dbReference type="GO" id="GO:0016747">
    <property type="term" value="F:acyltransferase activity, transferring groups other than amino-acyl groups"/>
    <property type="evidence" value="ECO:0007669"/>
    <property type="project" value="InterPro"/>
</dbReference>
<proteinExistence type="predicted"/>
<protein>
    <submittedName>
        <fullName evidence="2">GCN5 family acetyltransferase</fullName>
    </submittedName>
</protein>
<dbReference type="EMBL" id="LLZU01000001">
    <property type="protein sequence ID" value="KRV51511.1"/>
    <property type="molecule type" value="Genomic_DNA"/>
</dbReference>
<evidence type="ECO:0000259" key="1">
    <source>
        <dbReference type="PROSITE" id="PS51186"/>
    </source>
</evidence>
<dbReference type="Pfam" id="PF13302">
    <property type="entry name" value="Acetyltransf_3"/>
    <property type="match status" value="1"/>
</dbReference>
<dbReference type="eggNOG" id="COG1670">
    <property type="taxonomic scope" value="Bacteria"/>
</dbReference>
<dbReference type="AlphaFoldDB" id="A0A0T6LZ91"/>
<sequence length="196" mass="22300">MLETPRLYLRRFRTEDVPTLASYRSDPEVARYQSWTVPVSAEAAASLVRRFTAGDPERPGWFQYAVQHRAEGCLIGDVGVNLHENRMQADLGFTFATRWQGRGHATEAVCAVLRELFERRGLRRVSAECDARNTRSARLLQRVGFQREGLRRQHTWIKGEWTDDLLYGLLVDDWGRRGAGRDSPGAAGATQDAPRR</sequence>
<dbReference type="InterPro" id="IPR000182">
    <property type="entry name" value="GNAT_dom"/>
</dbReference>
<dbReference type="PANTHER" id="PTHR43792:SF1">
    <property type="entry name" value="N-ACETYLTRANSFERASE DOMAIN-CONTAINING PROTEIN"/>
    <property type="match status" value="1"/>
</dbReference>
<gene>
    <name evidence="2" type="ORF">AQ490_00640</name>
</gene>
<dbReference type="STRING" id="76728.AQ490_00640"/>
<evidence type="ECO:0000313" key="2">
    <source>
        <dbReference type="EMBL" id="KRV51511.1"/>
    </source>
</evidence>
<accession>A0A0T6LZ91</accession>
<dbReference type="SUPFAM" id="SSF55729">
    <property type="entry name" value="Acyl-CoA N-acyltransferases (Nat)"/>
    <property type="match status" value="1"/>
</dbReference>
<dbReference type="InterPro" id="IPR016181">
    <property type="entry name" value="Acyl_CoA_acyltransferase"/>
</dbReference>
<dbReference type="InterPro" id="IPR051531">
    <property type="entry name" value="N-acetyltransferase"/>
</dbReference>
<comment type="caution">
    <text evidence="2">The sequence shown here is derived from an EMBL/GenBank/DDBJ whole genome shotgun (WGS) entry which is preliminary data.</text>
</comment>
<dbReference type="PROSITE" id="PS51186">
    <property type="entry name" value="GNAT"/>
    <property type="match status" value="1"/>
</dbReference>
<organism evidence="2 3">
    <name type="scientific">Wenjunlia vitaminophila</name>
    <name type="common">Streptomyces vitaminophilus</name>
    <dbReference type="NCBI Taxonomy" id="76728"/>
    <lineage>
        <taxon>Bacteria</taxon>
        <taxon>Bacillati</taxon>
        <taxon>Actinomycetota</taxon>
        <taxon>Actinomycetes</taxon>
        <taxon>Kitasatosporales</taxon>
        <taxon>Streptomycetaceae</taxon>
        <taxon>Wenjunlia</taxon>
    </lineage>
</organism>
<name>A0A0T6LZ91_WENVI</name>
<dbReference type="Proteomes" id="UP000050867">
    <property type="component" value="Unassembled WGS sequence"/>
</dbReference>
<feature type="domain" description="N-acetyltransferase" evidence="1">
    <location>
        <begin position="7"/>
        <end position="172"/>
    </location>
</feature>